<dbReference type="InterPro" id="IPR006847">
    <property type="entry name" value="IF2_N"/>
</dbReference>
<comment type="function">
    <text evidence="7 8">One of the essential components for the initiation of protein synthesis. Protects formylmethionyl-tRNA from spontaneous hydrolysis and promotes its binding to the 30S ribosomal subunits. Also involved in the hydrolysis of GTP during the formation of the 70S ribosomal complex.</text>
</comment>
<keyword evidence="7" id="KW-0963">Cytoplasm</keyword>
<evidence type="ECO:0000256" key="2">
    <source>
        <dbReference type="ARBA" id="ARBA00020675"/>
    </source>
</evidence>
<dbReference type="Proteomes" id="UP001374803">
    <property type="component" value="Chromosome"/>
</dbReference>
<dbReference type="InterPro" id="IPR009000">
    <property type="entry name" value="Transl_B-barrel_sf"/>
</dbReference>
<dbReference type="Pfam" id="PF22042">
    <property type="entry name" value="EF-G_D2"/>
    <property type="match status" value="1"/>
</dbReference>
<dbReference type="InterPro" id="IPR053905">
    <property type="entry name" value="EF-G-like_DII"/>
</dbReference>
<evidence type="ECO:0000313" key="11">
    <source>
        <dbReference type="Proteomes" id="UP001374803"/>
    </source>
</evidence>
<gene>
    <name evidence="7 10" type="primary">infB</name>
    <name evidence="10" type="ORF">LVJ94_36235</name>
</gene>
<keyword evidence="6 7" id="KW-0342">GTP-binding</keyword>
<sequence>MSLKSTELLMKLLSMGMTGVHINTTLDADTAKILASEFGWEVEDLAKSEEESIAAARGEEAVAADTPDKSTDTNLITRPPVVTVMGHVDHGKTSLLDKIRSASVATGEAGGITQHIGAYRASTKHGPIVFLDTPGHEAFTAMRARGASVTDLIILVVAADDGVMPQTKEAVNHARAAKVPIIVAVNKIDKPGADTERVKRELVELGLQPEEWGGETIFVNVSAHTGAGIEQLLEMISIQSEVMDLKANPKKAASGTVLEALLDRGRGPVARVLVQDGTLRVGDFLLAGAGFGKVRAMTNEHGKQVHEAGPSTPVEILGLSEVPGAGDPMHAVKDPKKAQEIAESRKGKMARSLIPATAKVSLEEISKRMADSSQQELRVIVKGDVQGSVEAVADAFSKLSTDRVKLAIIHAGVGAITEGDINLAIAAKAIVIGFNVRPAGKASAHAEENKIEIRIYSIIYNAIEDVRNAMEGLLPPTLVEKTSGKAEVRLIFKVKGTVVAGSYVIEGTVKRTNKARIVRDGVVVWDGKLDALKRFKEDVKDVERGFECGLSFEGFTEVKEKDIVESYEIEEIKQKL</sequence>
<proteinExistence type="inferred from homology"/>
<evidence type="ECO:0000256" key="3">
    <source>
        <dbReference type="ARBA" id="ARBA00022540"/>
    </source>
</evidence>
<dbReference type="NCBIfam" id="TIGR00487">
    <property type="entry name" value="IF-2"/>
    <property type="match status" value="1"/>
</dbReference>
<dbReference type="PROSITE" id="PS51722">
    <property type="entry name" value="G_TR_2"/>
    <property type="match status" value="1"/>
</dbReference>
<keyword evidence="4 7" id="KW-0547">Nucleotide-binding</keyword>
<dbReference type="CDD" id="cd03692">
    <property type="entry name" value="mtIF2_IVc"/>
    <property type="match status" value="1"/>
</dbReference>
<dbReference type="PANTHER" id="PTHR43381">
    <property type="entry name" value="TRANSLATION INITIATION FACTOR IF-2-RELATED"/>
    <property type="match status" value="1"/>
</dbReference>
<organism evidence="10 11">
    <name type="scientific">Pendulispora rubella</name>
    <dbReference type="NCBI Taxonomy" id="2741070"/>
    <lineage>
        <taxon>Bacteria</taxon>
        <taxon>Pseudomonadati</taxon>
        <taxon>Myxococcota</taxon>
        <taxon>Myxococcia</taxon>
        <taxon>Myxococcales</taxon>
        <taxon>Sorangiineae</taxon>
        <taxon>Pendulisporaceae</taxon>
        <taxon>Pendulispora</taxon>
    </lineage>
</organism>
<dbReference type="InterPro" id="IPR036925">
    <property type="entry name" value="TIF_IF2_dom3_sf"/>
</dbReference>
<comment type="subcellular location">
    <subcellularLocation>
        <location evidence="7">Cytoplasm</location>
    </subcellularLocation>
</comment>
<dbReference type="Gene3D" id="3.40.50.300">
    <property type="entry name" value="P-loop containing nucleotide triphosphate hydrolases"/>
    <property type="match status" value="1"/>
</dbReference>
<evidence type="ECO:0000256" key="7">
    <source>
        <dbReference type="HAMAP-Rule" id="MF_00100"/>
    </source>
</evidence>
<dbReference type="Pfam" id="PF11987">
    <property type="entry name" value="IF-2"/>
    <property type="match status" value="1"/>
</dbReference>
<dbReference type="InterPro" id="IPR027417">
    <property type="entry name" value="P-loop_NTPase"/>
</dbReference>
<reference evidence="10" key="1">
    <citation type="submission" date="2021-12" db="EMBL/GenBank/DDBJ databases">
        <title>Discovery of the Pendulisporaceae a myxobacterial family with distinct sporulation behavior and unique specialized metabolism.</title>
        <authorList>
            <person name="Garcia R."/>
            <person name="Popoff A."/>
            <person name="Bader C.D."/>
            <person name="Loehr J."/>
            <person name="Walesch S."/>
            <person name="Walt C."/>
            <person name="Boldt J."/>
            <person name="Bunk B."/>
            <person name="Haeckl F.J.F.P.J."/>
            <person name="Gunesch A.P."/>
            <person name="Birkelbach J."/>
            <person name="Nuebel U."/>
            <person name="Pietschmann T."/>
            <person name="Bach T."/>
            <person name="Mueller R."/>
        </authorList>
    </citation>
    <scope>NUCLEOTIDE SEQUENCE</scope>
    <source>
        <strain evidence="10">MSr11367</strain>
    </source>
</reference>
<dbReference type="EMBL" id="CP089983">
    <property type="protein sequence ID" value="WXB10777.1"/>
    <property type="molecule type" value="Genomic_DNA"/>
</dbReference>
<dbReference type="CDD" id="cd03702">
    <property type="entry name" value="IF2_mtIF2_II"/>
    <property type="match status" value="1"/>
</dbReference>
<keyword evidence="3 7" id="KW-0396">Initiation factor</keyword>
<evidence type="ECO:0000256" key="8">
    <source>
        <dbReference type="RuleBase" id="RU000644"/>
    </source>
</evidence>
<keyword evidence="5 7" id="KW-0648">Protein biosynthesis</keyword>
<evidence type="ECO:0000259" key="9">
    <source>
        <dbReference type="PROSITE" id="PS51722"/>
    </source>
</evidence>
<dbReference type="Gene3D" id="2.40.30.10">
    <property type="entry name" value="Translation factors"/>
    <property type="match status" value="2"/>
</dbReference>
<feature type="binding site" evidence="7">
    <location>
        <begin position="132"/>
        <end position="136"/>
    </location>
    <ligand>
        <name>GTP</name>
        <dbReference type="ChEBI" id="CHEBI:37565"/>
    </ligand>
</feature>
<evidence type="ECO:0000256" key="4">
    <source>
        <dbReference type="ARBA" id="ARBA00022741"/>
    </source>
</evidence>
<dbReference type="Pfam" id="PF04760">
    <property type="entry name" value="IF2_N"/>
    <property type="match status" value="1"/>
</dbReference>
<evidence type="ECO:0000256" key="6">
    <source>
        <dbReference type="ARBA" id="ARBA00023134"/>
    </source>
</evidence>
<evidence type="ECO:0000256" key="1">
    <source>
        <dbReference type="ARBA" id="ARBA00007733"/>
    </source>
</evidence>
<feature type="region of interest" description="G-domain" evidence="7">
    <location>
        <begin position="80"/>
        <end position="228"/>
    </location>
</feature>
<name>A0ABZ2LIJ7_9BACT</name>
<dbReference type="Gene3D" id="3.40.50.10050">
    <property type="entry name" value="Translation initiation factor IF- 2, domain 3"/>
    <property type="match status" value="1"/>
</dbReference>
<dbReference type="SUPFAM" id="SSF52156">
    <property type="entry name" value="Initiation factor IF2/eIF5b, domain 3"/>
    <property type="match status" value="1"/>
</dbReference>
<dbReference type="HAMAP" id="MF_00100_B">
    <property type="entry name" value="IF_2_B"/>
    <property type="match status" value="1"/>
</dbReference>
<dbReference type="InterPro" id="IPR000178">
    <property type="entry name" value="TF_IF2_bacterial-like"/>
</dbReference>
<accession>A0ABZ2LIJ7</accession>
<dbReference type="InterPro" id="IPR005225">
    <property type="entry name" value="Small_GTP-bd"/>
</dbReference>
<dbReference type="SUPFAM" id="SSF50447">
    <property type="entry name" value="Translation proteins"/>
    <property type="match status" value="2"/>
</dbReference>
<dbReference type="NCBIfam" id="TIGR00231">
    <property type="entry name" value="small_GTP"/>
    <property type="match status" value="1"/>
</dbReference>
<comment type="similarity">
    <text evidence="1 7 8">Belongs to the TRAFAC class translation factor GTPase superfamily. Classic translation factor GTPase family. IF-2 subfamily.</text>
</comment>
<dbReference type="SUPFAM" id="SSF52540">
    <property type="entry name" value="P-loop containing nucleoside triphosphate hydrolases"/>
    <property type="match status" value="1"/>
</dbReference>
<feature type="domain" description="Tr-type G" evidence="9">
    <location>
        <begin position="77"/>
        <end position="246"/>
    </location>
</feature>
<dbReference type="PANTHER" id="PTHR43381:SF5">
    <property type="entry name" value="TR-TYPE G DOMAIN-CONTAINING PROTEIN"/>
    <property type="match status" value="1"/>
</dbReference>
<dbReference type="GO" id="GO:0003743">
    <property type="term" value="F:translation initiation factor activity"/>
    <property type="evidence" value="ECO:0007669"/>
    <property type="project" value="UniProtKB-KW"/>
</dbReference>
<evidence type="ECO:0000256" key="5">
    <source>
        <dbReference type="ARBA" id="ARBA00022917"/>
    </source>
</evidence>
<feature type="binding site" evidence="7">
    <location>
        <begin position="86"/>
        <end position="93"/>
    </location>
    <ligand>
        <name>GTP</name>
        <dbReference type="ChEBI" id="CHEBI:37565"/>
    </ligand>
</feature>
<feature type="binding site" evidence="7">
    <location>
        <begin position="186"/>
        <end position="189"/>
    </location>
    <ligand>
        <name>GTP</name>
        <dbReference type="ChEBI" id="CHEBI:37565"/>
    </ligand>
</feature>
<keyword evidence="11" id="KW-1185">Reference proteome</keyword>
<dbReference type="InterPro" id="IPR015760">
    <property type="entry name" value="TIF_IF2"/>
</dbReference>
<dbReference type="InterPro" id="IPR044145">
    <property type="entry name" value="IF2_II"/>
</dbReference>
<evidence type="ECO:0000313" key="10">
    <source>
        <dbReference type="EMBL" id="WXB10777.1"/>
    </source>
</evidence>
<dbReference type="InterPro" id="IPR023115">
    <property type="entry name" value="TIF_IF2_dom3"/>
</dbReference>
<dbReference type="PROSITE" id="PS01176">
    <property type="entry name" value="IF2"/>
    <property type="match status" value="1"/>
</dbReference>
<dbReference type="Pfam" id="PF00009">
    <property type="entry name" value="GTP_EFTU"/>
    <property type="match status" value="1"/>
</dbReference>
<dbReference type="CDD" id="cd01887">
    <property type="entry name" value="IF2_eIF5B"/>
    <property type="match status" value="1"/>
</dbReference>
<protein>
    <recommendedName>
        <fullName evidence="2 7">Translation initiation factor IF-2</fullName>
    </recommendedName>
</protein>
<dbReference type="InterPro" id="IPR000795">
    <property type="entry name" value="T_Tr_GTP-bd_dom"/>
</dbReference>